<evidence type="ECO:0000256" key="4">
    <source>
        <dbReference type="ARBA" id="ARBA00022597"/>
    </source>
</evidence>
<reference evidence="9 10" key="1">
    <citation type="submission" date="2023-10" db="EMBL/GenBank/DDBJ databases">
        <title>Surface-active antibiotics is a multifunctional adaptation for post-fire microbes.</title>
        <authorList>
            <person name="Liu M.D."/>
            <person name="Du Y."/>
            <person name="Koupaei S.K."/>
            <person name="Kim N.R."/>
            <person name="Zhang W."/>
            <person name="Traxler M.F."/>
        </authorList>
    </citation>
    <scope>NUCLEOTIDE SEQUENCE [LARGE SCALE GENOMIC DNA]</scope>
    <source>
        <strain evidence="9 10">F3</strain>
    </source>
</reference>
<evidence type="ECO:0000256" key="6">
    <source>
        <dbReference type="ARBA" id="ARBA00022741"/>
    </source>
</evidence>
<dbReference type="GO" id="GO:0005524">
    <property type="term" value="F:ATP binding"/>
    <property type="evidence" value="ECO:0007669"/>
    <property type="project" value="UniProtKB-KW"/>
</dbReference>
<dbReference type="InterPro" id="IPR003439">
    <property type="entry name" value="ABC_transporter-like_ATP-bd"/>
</dbReference>
<dbReference type="Pfam" id="PF00005">
    <property type="entry name" value="ABC_tran"/>
    <property type="match status" value="2"/>
</dbReference>
<evidence type="ECO:0000256" key="3">
    <source>
        <dbReference type="ARBA" id="ARBA00022519"/>
    </source>
</evidence>
<dbReference type="Proteomes" id="UP001302652">
    <property type="component" value="Chromosome 3"/>
</dbReference>
<dbReference type="CDD" id="cd03215">
    <property type="entry name" value="ABC_Carb_Monos_II"/>
    <property type="match status" value="1"/>
</dbReference>
<evidence type="ECO:0000313" key="10">
    <source>
        <dbReference type="Proteomes" id="UP001302652"/>
    </source>
</evidence>
<dbReference type="CDD" id="cd03216">
    <property type="entry name" value="ABC_Carb_Monos_I"/>
    <property type="match status" value="1"/>
</dbReference>
<evidence type="ECO:0000256" key="1">
    <source>
        <dbReference type="ARBA" id="ARBA00022448"/>
    </source>
</evidence>
<evidence type="ECO:0000256" key="2">
    <source>
        <dbReference type="ARBA" id="ARBA00022475"/>
    </source>
</evidence>
<evidence type="ECO:0000259" key="8">
    <source>
        <dbReference type="PROSITE" id="PS50893"/>
    </source>
</evidence>
<dbReference type="RefSeq" id="WP_317015708.1">
    <property type="nucleotide sequence ID" value="NZ_CP136511.1"/>
</dbReference>
<dbReference type="PANTHER" id="PTHR43790:SF9">
    <property type="entry name" value="GALACTOFURANOSE TRANSPORTER ATP-BINDING PROTEIN YTFR"/>
    <property type="match status" value="1"/>
</dbReference>
<dbReference type="InterPro" id="IPR027417">
    <property type="entry name" value="P-loop_NTPase"/>
</dbReference>
<gene>
    <name evidence="9" type="ORF">RW095_08645</name>
</gene>
<keyword evidence="3" id="KW-0472">Membrane</keyword>
<dbReference type="PANTHER" id="PTHR43790">
    <property type="entry name" value="CARBOHYDRATE TRANSPORT ATP-BINDING PROTEIN MG119-RELATED"/>
    <property type="match status" value="1"/>
</dbReference>
<evidence type="ECO:0000256" key="5">
    <source>
        <dbReference type="ARBA" id="ARBA00022737"/>
    </source>
</evidence>
<proteinExistence type="predicted"/>
<accession>A0ABZ0ECI9</accession>
<dbReference type="InterPro" id="IPR017871">
    <property type="entry name" value="ABC_transporter-like_CS"/>
</dbReference>
<organism evidence="9 10">
    <name type="scientific">Paraburkholderia kirstenboschensis</name>
    <dbReference type="NCBI Taxonomy" id="1245436"/>
    <lineage>
        <taxon>Bacteria</taxon>
        <taxon>Pseudomonadati</taxon>
        <taxon>Pseudomonadota</taxon>
        <taxon>Betaproteobacteria</taxon>
        <taxon>Burkholderiales</taxon>
        <taxon>Burkholderiaceae</taxon>
        <taxon>Paraburkholderia</taxon>
    </lineage>
</organism>
<dbReference type="EMBL" id="CP136511">
    <property type="protein sequence ID" value="WOD13967.1"/>
    <property type="molecule type" value="Genomic_DNA"/>
</dbReference>
<keyword evidence="3" id="KW-0997">Cell inner membrane</keyword>
<dbReference type="PROSITE" id="PS50893">
    <property type="entry name" value="ABC_TRANSPORTER_2"/>
    <property type="match status" value="2"/>
</dbReference>
<keyword evidence="7 9" id="KW-0067">ATP-binding</keyword>
<dbReference type="Gene3D" id="3.40.50.300">
    <property type="entry name" value="P-loop containing nucleotide triphosphate hydrolases"/>
    <property type="match status" value="2"/>
</dbReference>
<feature type="domain" description="ABC transporter" evidence="8">
    <location>
        <begin position="276"/>
        <end position="518"/>
    </location>
</feature>
<keyword evidence="10" id="KW-1185">Reference proteome</keyword>
<dbReference type="PROSITE" id="PS00211">
    <property type="entry name" value="ABC_TRANSPORTER_1"/>
    <property type="match status" value="1"/>
</dbReference>
<dbReference type="SUPFAM" id="SSF52540">
    <property type="entry name" value="P-loop containing nucleoside triphosphate hydrolases"/>
    <property type="match status" value="2"/>
</dbReference>
<keyword evidence="5" id="KW-0677">Repeat</keyword>
<evidence type="ECO:0000313" key="9">
    <source>
        <dbReference type="EMBL" id="WOD13967.1"/>
    </source>
</evidence>
<keyword evidence="4" id="KW-0762">Sugar transport</keyword>
<keyword evidence="2" id="KW-1003">Cell membrane</keyword>
<keyword evidence="6" id="KW-0547">Nucleotide-binding</keyword>
<protein>
    <submittedName>
        <fullName evidence="9">Sugar ABC transporter ATP-binding protein</fullName>
    </submittedName>
</protein>
<dbReference type="InterPro" id="IPR050107">
    <property type="entry name" value="ABC_carbohydrate_import_ATPase"/>
</dbReference>
<dbReference type="InterPro" id="IPR003593">
    <property type="entry name" value="AAA+_ATPase"/>
</dbReference>
<dbReference type="SMART" id="SM00382">
    <property type="entry name" value="AAA"/>
    <property type="match status" value="2"/>
</dbReference>
<feature type="domain" description="ABC transporter" evidence="8">
    <location>
        <begin position="23"/>
        <end position="259"/>
    </location>
</feature>
<name>A0ABZ0ECI9_9BURK</name>
<keyword evidence="1" id="KW-0813">Transport</keyword>
<evidence type="ECO:0000256" key="7">
    <source>
        <dbReference type="ARBA" id="ARBA00022840"/>
    </source>
</evidence>
<sequence length="654" mass="70966">MASPMLNCDAAPLAAKPVPVEILRAEHVTKLFGSVRALKDGSLTLRAGEVHAIVGVNGAGKSTLSRIVSGHLRRSEGTLRYKGEDVDFTMPRDAMRAGISLVLQETSIAPDLSVMENLCLTHFGQRERLSWKAMRRRAEAVLEDLRQTEHLPLHKRAGDLSMAQRQIIEIGRALQQDSDLIIFDEPTASFSPTEVESLFEVMRLLRSRGKALAFVSHRLEEIFEITDYVTVMRDGRTVEADVATKDLTPGALIQMMVGREIENLYERGSVPAHARVGSEPLLEVSHLASGAMVRDVSFTLHAGEILGLAGLVGAGRSETVETIFGLRKRDGGTVKLNGMPFVASSPRHAIARGIGLIGEDRRRQGIVPDFSVNENLLLAHLGRDPGMHRHYDRHFADIDRLMAELDMPSHILLAPMLGLSGGQQQKVILARWLLLNPSVLLLDEPTRGVDIGTRNTIYQIIRKIAEKGVGVVVVSSDFDEVLGLSDRVVVLSDGVSVAQASSELLDSEILAMYSAPRSSAQGLHDVLRDLSTRFGATSYWLQIERERVFCFDLVAHANVDVGIAAERFPLVNETSIPAALDARKPGAVVADGALQSVLFRLENQSGHSFGYVGVTAPAQSAALDPETIGNMMTSSMAGHGVGQLVVIRAAEIAA</sequence>